<dbReference type="PANTHER" id="PTHR11669:SF0">
    <property type="entry name" value="PROTEIN STICHEL-LIKE 2"/>
    <property type="match status" value="1"/>
</dbReference>
<dbReference type="RefSeq" id="WP_158380284.1">
    <property type="nucleotide sequence ID" value="NZ_CP028359.1"/>
</dbReference>
<evidence type="ECO:0000256" key="4">
    <source>
        <dbReference type="ARBA" id="ARBA00022705"/>
    </source>
</evidence>
<dbReference type="GO" id="GO:0046872">
    <property type="term" value="F:metal ion binding"/>
    <property type="evidence" value="ECO:0007669"/>
    <property type="project" value="UniProtKB-KW"/>
</dbReference>
<protein>
    <recommendedName>
        <fullName evidence="11">DNA polymerase III subunit gamma/tau</fullName>
        <ecNumber evidence="11">2.7.7.7</ecNumber>
    </recommendedName>
</protein>
<keyword evidence="3 11" id="KW-0548">Nucleotidyltransferase</keyword>
<dbReference type="AlphaFoldDB" id="A0A346E0R2"/>
<keyword evidence="4 11" id="KW-0235">DNA replication</keyword>
<dbReference type="Proteomes" id="UP000257017">
    <property type="component" value="Chromosome"/>
</dbReference>
<feature type="domain" description="AAA+ ATPase" evidence="12">
    <location>
        <begin position="41"/>
        <end position="164"/>
    </location>
</feature>
<evidence type="ECO:0000256" key="6">
    <source>
        <dbReference type="ARBA" id="ARBA00022741"/>
    </source>
</evidence>
<evidence type="ECO:0000256" key="2">
    <source>
        <dbReference type="ARBA" id="ARBA00022679"/>
    </source>
</evidence>
<dbReference type="OrthoDB" id="9810148at2"/>
<dbReference type="InterPro" id="IPR008921">
    <property type="entry name" value="DNA_pol3_clamp-load_cplx_C"/>
</dbReference>
<dbReference type="Pfam" id="PF12169">
    <property type="entry name" value="DNA_pol3_gamma3"/>
    <property type="match status" value="1"/>
</dbReference>
<organism evidence="13 14">
    <name type="scientific">Candidatus Karelsulcia muelleri</name>
    <dbReference type="NCBI Taxonomy" id="336810"/>
    <lineage>
        <taxon>Bacteria</taxon>
        <taxon>Pseudomonadati</taxon>
        <taxon>Bacteroidota</taxon>
        <taxon>Flavobacteriia</taxon>
        <taxon>Flavobacteriales</taxon>
        <taxon>Candidatus Karelsulcia</taxon>
    </lineage>
</organism>
<dbReference type="GO" id="GO:0006261">
    <property type="term" value="P:DNA-templated DNA replication"/>
    <property type="evidence" value="ECO:0007669"/>
    <property type="project" value="TreeGrafter"/>
</dbReference>
<keyword evidence="2 11" id="KW-0808">Transferase</keyword>
<evidence type="ECO:0000256" key="3">
    <source>
        <dbReference type="ARBA" id="ARBA00022695"/>
    </source>
</evidence>
<dbReference type="CDD" id="cd18137">
    <property type="entry name" value="HLD_clamp_pol_III_gamma_tau"/>
    <property type="match status" value="1"/>
</dbReference>
<keyword evidence="8 11" id="KW-0067">ATP-binding</keyword>
<evidence type="ECO:0000313" key="14">
    <source>
        <dbReference type="Proteomes" id="UP000257017"/>
    </source>
</evidence>
<dbReference type="InterPro" id="IPR022754">
    <property type="entry name" value="DNA_pol_III_gamma-3"/>
</dbReference>
<dbReference type="CDD" id="cd00009">
    <property type="entry name" value="AAA"/>
    <property type="match status" value="1"/>
</dbReference>
<dbReference type="InterPro" id="IPR045085">
    <property type="entry name" value="HLD_clamp_pol_III_gamma_tau"/>
</dbReference>
<evidence type="ECO:0000256" key="11">
    <source>
        <dbReference type="RuleBase" id="RU364063"/>
    </source>
</evidence>
<evidence type="ECO:0000256" key="5">
    <source>
        <dbReference type="ARBA" id="ARBA00022723"/>
    </source>
</evidence>
<dbReference type="InterPro" id="IPR003593">
    <property type="entry name" value="AAA+_ATPase"/>
</dbReference>
<evidence type="ECO:0000256" key="1">
    <source>
        <dbReference type="ARBA" id="ARBA00006360"/>
    </source>
</evidence>
<dbReference type="InterPro" id="IPR012763">
    <property type="entry name" value="DNA_pol_III_sug/sutau_N"/>
</dbReference>
<dbReference type="Gene3D" id="1.10.8.60">
    <property type="match status" value="1"/>
</dbReference>
<keyword evidence="7" id="KW-0862">Zinc</keyword>
<sequence length="359" mass="41496">MSKASKYQISAIKYRPLDFENVIGQKHITDTLKKAISQKKVAKSFLFCGPKGVGKTTCARILARKLNNVIELDSAYELDAASNNSVDDIKDIIKKLNYLPFCGKYNIYIIDEVHMLSHSAFNAFLKVLEEPPSHVIFILATTEKNKVLPTVLSRCQIYDFKHINIKNLMKALIKICTLENVEYEKDALLLIAENSEGSLRDALSSFDRLKLFSNNKISRKIVAKQLGILDIQYCLQITELIIEKNIIDKNILKTLLYFEKLIKKGINRNCFINHIAAHFRNLLVLKNNGTIQFFNYSEKFKNRLYAQSKKVSYNFLIKALIICEKTDNFIRKSYNKRLTIEITLVKLIELNFSMRQEEY</sequence>
<gene>
    <name evidence="11" type="primary">dnaX</name>
    <name evidence="13" type="ORF">C9I73_013</name>
</gene>
<dbReference type="SMART" id="SM00382">
    <property type="entry name" value="AAA"/>
    <property type="match status" value="1"/>
</dbReference>
<dbReference type="GO" id="GO:0009360">
    <property type="term" value="C:DNA polymerase III complex"/>
    <property type="evidence" value="ECO:0007669"/>
    <property type="project" value="InterPro"/>
</dbReference>
<proteinExistence type="inferred from homology"/>
<dbReference type="EC" id="2.7.7.7" evidence="11"/>
<keyword evidence="9 11" id="KW-0239">DNA-directed DNA polymerase</keyword>
<comment type="function">
    <text evidence="11">DNA polymerase III is a complex, multichain enzyme responsible for most of the replicative synthesis in bacteria. This DNA polymerase also exhibits 3' to 5' exonuclease activity.</text>
</comment>
<evidence type="ECO:0000256" key="10">
    <source>
        <dbReference type="ARBA" id="ARBA00049244"/>
    </source>
</evidence>
<dbReference type="GO" id="GO:0005524">
    <property type="term" value="F:ATP binding"/>
    <property type="evidence" value="ECO:0007669"/>
    <property type="project" value="UniProtKB-KW"/>
</dbReference>
<evidence type="ECO:0000259" key="12">
    <source>
        <dbReference type="SMART" id="SM00382"/>
    </source>
</evidence>
<dbReference type="SUPFAM" id="SSF52540">
    <property type="entry name" value="P-loop containing nucleoside triphosphate hydrolases"/>
    <property type="match status" value="1"/>
</dbReference>
<dbReference type="SUPFAM" id="SSF48019">
    <property type="entry name" value="post-AAA+ oligomerization domain-like"/>
    <property type="match status" value="1"/>
</dbReference>
<dbReference type="Gene3D" id="1.20.272.10">
    <property type="match status" value="1"/>
</dbReference>
<comment type="subunit">
    <text evidence="11">DNA polymerase III contains a core (composed of alpha, epsilon and theta chains) that associates with a tau subunit. This core dimerizes to form the POLIII' complex. PolIII' associates with the gamma complex (composed of gamma, delta, delta', psi and chi chains) and with the beta chain to form the complete DNA polymerase III complex.</text>
</comment>
<dbReference type="GO" id="GO:0003677">
    <property type="term" value="F:DNA binding"/>
    <property type="evidence" value="ECO:0007669"/>
    <property type="project" value="InterPro"/>
</dbReference>
<dbReference type="PANTHER" id="PTHR11669">
    <property type="entry name" value="REPLICATION FACTOR C / DNA POLYMERASE III GAMMA-TAU SUBUNIT"/>
    <property type="match status" value="1"/>
</dbReference>
<evidence type="ECO:0000256" key="7">
    <source>
        <dbReference type="ARBA" id="ARBA00022833"/>
    </source>
</evidence>
<keyword evidence="5" id="KW-0479">Metal-binding</keyword>
<dbReference type="Gene3D" id="3.40.50.300">
    <property type="entry name" value="P-loop containing nucleotide triphosphate hydrolases"/>
    <property type="match status" value="1"/>
</dbReference>
<dbReference type="Pfam" id="PF13177">
    <property type="entry name" value="DNA_pol3_delta2"/>
    <property type="match status" value="1"/>
</dbReference>
<evidence type="ECO:0000256" key="9">
    <source>
        <dbReference type="ARBA" id="ARBA00022932"/>
    </source>
</evidence>
<dbReference type="Pfam" id="PF22608">
    <property type="entry name" value="DNAX_ATPase_lid"/>
    <property type="match status" value="1"/>
</dbReference>
<dbReference type="InterPro" id="IPR027417">
    <property type="entry name" value="P-loop_NTPase"/>
</dbReference>
<reference evidence="13 14" key="1">
    <citation type="submission" date="2018-03" db="EMBL/GenBank/DDBJ databases">
        <title>A parallel universe: an anciently diverged bacterial symbiosis in a Hawaiian planthopper (Hemiptera: Cixiidae) reveals rearranged nutritional responsibilities.</title>
        <authorList>
            <person name="Bennett G."/>
            <person name="Mao M."/>
        </authorList>
    </citation>
    <scope>NUCLEOTIDE SEQUENCE [LARGE SCALE GENOMIC DNA]</scope>
    <source>
        <strain evidence="13 14">OLIH</strain>
    </source>
</reference>
<dbReference type="GO" id="GO:0003887">
    <property type="term" value="F:DNA-directed DNA polymerase activity"/>
    <property type="evidence" value="ECO:0007669"/>
    <property type="project" value="UniProtKB-KW"/>
</dbReference>
<comment type="catalytic activity">
    <reaction evidence="10 11">
        <text>DNA(n) + a 2'-deoxyribonucleoside 5'-triphosphate = DNA(n+1) + diphosphate</text>
        <dbReference type="Rhea" id="RHEA:22508"/>
        <dbReference type="Rhea" id="RHEA-COMP:17339"/>
        <dbReference type="Rhea" id="RHEA-COMP:17340"/>
        <dbReference type="ChEBI" id="CHEBI:33019"/>
        <dbReference type="ChEBI" id="CHEBI:61560"/>
        <dbReference type="ChEBI" id="CHEBI:173112"/>
        <dbReference type="EC" id="2.7.7.7"/>
    </reaction>
</comment>
<name>A0A346E0R2_9FLAO</name>
<comment type="similarity">
    <text evidence="1 11">Belongs to the DnaX/STICHEL family.</text>
</comment>
<dbReference type="EMBL" id="CP028359">
    <property type="protein sequence ID" value="AXN02567.1"/>
    <property type="molecule type" value="Genomic_DNA"/>
</dbReference>
<dbReference type="NCBIfam" id="TIGR02397">
    <property type="entry name" value="dnaX_nterm"/>
    <property type="match status" value="1"/>
</dbReference>
<evidence type="ECO:0000256" key="8">
    <source>
        <dbReference type="ARBA" id="ARBA00022840"/>
    </source>
</evidence>
<evidence type="ECO:0000313" key="13">
    <source>
        <dbReference type="EMBL" id="AXN02567.1"/>
    </source>
</evidence>
<dbReference type="InterPro" id="IPR050238">
    <property type="entry name" value="DNA_Rep/Repair_Clamp_Loader"/>
</dbReference>
<keyword evidence="6 11" id="KW-0547">Nucleotide-binding</keyword>
<accession>A0A346E0R2</accession>